<evidence type="ECO:0000259" key="1">
    <source>
        <dbReference type="Pfam" id="PF07905"/>
    </source>
</evidence>
<dbReference type="PANTHER" id="PTHR33744:SF1">
    <property type="entry name" value="DNA-BINDING TRANSCRIPTIONAL ACTIVATOR ADER"/>
    <property type="match status" value="1"/>
</dbReference>
<dbReference type="InterPro" id="IPR042070">
    <property type="entry name" value="PucR_C-HTH_sf"/>
</dbReference>
<accession>A0ABN4BBC3</accession>
<dbReference type="InterPro" id="IPR025736">
    <property type="entry name" value="PucR_C-HTH_dom"/>
</dbReference>
<dbReference type="InterPro" id="IPR051448">
    <property type="entry name" value="CdaR-like_regulators"/>
</dbReference>
<dbReference type="RefSeq" id="WP_023161750.1">
    <property type="nucleotide sequence ID" value="NC_022592.1"/>
</dbReference>
<dbReference type="Proteomes" id="UP000017590">
    <property type="component" value="Chromosome"/>
</dbReference>
<dbReference type="EMBL" id="CP006763">
    <property type="protein sequence ID" value="AGY74515.1"/>
    <property type="molecule type" value="Genomic_DNA"/>
</dbReference>
<reference evidence="4" key="1">
    <citation type="journal article" date="2014" name="Biotechnol. Biofuels">
        <title>Comparison of single-molecule sequencing and hybrid approaches for finishing the genome of Clostridium autoethanogenum and analysis of CRISPR systems in industrial relevant Clostridia.</title>
        <authorList>
            <person name="Brown S.D."/>
            <person name="Nagaraju S."/>
            <person name="Utturkar S."/>
            <person name="De Tissera S."/>
            <person name="Segovia S."/>
            <person name="Mitchell W."/>
            <person name="Land M.L."/>
            <person name="Dassanayake A."/>
            <person name="Kopke M."/>
        </authorList>
    </citation>
    <scope>NUCLEOTIDE SEQUENCE [LARGE SCALE GENOMIC DNA]</scope>
    <source>
        <strain evidence="4">DSM 10061</strain>
    </source>
</reference>
<name>A0ABN4BBC3_9CLOT</name>
<keyword evidence="4" id="KW-1185">Reference proteome</keyword>
<proteinExistence type="predicted"/>
<feature type="domain" description="PucR C-terminal helix-turn-helix" evidence="2">
    <location>
        <begin position="473"/>
        <end position="530"/>
    </location>
</feature>
<dbReference type="InterPro" id="IPR012914">
    <property type="entry name" value="PucR_dom"/>
</dbReference>
<evidence type="ECO:0000313" key="3">
    <source>
        <dbReference type="EMBL" id="AGY74515.1"/>
    </source>
</evidence>
<gene>
    <name evidence="3" type="ORF">CAETHG_0284</name>
</gene>
<dbReference type="Pfam" id="PF13556">
    <property type="entry name" value="HTH_30"/>
    <property type="match status" value="1"/>
</dbReference>
<dbReference type="Pfam" id="PF07905">
    <property type="entry name" value="PucR"/>
    <property type="match status" value="1"/>
</dbReference>
<feature type="domain" description="Purine catabolism PurC-like" evidence="1">
    <location>
        <begin position="22"/>
        <end position="139"/>
    </location>
</feature>
<protein>
    <submittedName>
        <fullName evidence="3">PucR family transcriptional regulator ligand-binding domain-containing protein</fullName>
    </submittedName>
</protein>
<sequence length="542" mass="63123">MKDESKLDIDKVNLRTSLSVREVLKIPIFKGSKVIAGKMKLQNECKHITILETPEGIEWLEGGEFLLSTGYAFKDDKGALENVIYRASKQNVSAIAIKEKRYINYIPQRMIDQANEYGVPLIMLPYNFIYTKALTSFYNALMYKKNSYIYESQKMHDKLLRLILENKNVPDTVNALSKLTNFSIIIMDTISNVICKNIISGHKNVCKKIFEGNKLFHNIELFLNEPYVNEYGDYKIYMYKLSCKDDIIGYMYVISELLYKSLYTDVIENGKRILELKLEKEKNEPLNAVNLNKVITNIILNSKSLPDKFYLNIRNNYKWNNKKSFIGICIDIYTKSQKLIEQICSLIGRIFNGQGFFITEDANKIFIFFPMDGDVNLKDIVDKVCIFLNKYDKSVSASFSASKIYDNIKDIPKMYNECYITSLFNKEKETLYYDSLDTIKLLYTLKENMQTSEYCNKTLGSIKKYDSENKSELVKTLNTYFKFNMNKKVVSKELHIHPETLRYRLSKIEDLTGYSLHNSEGIFALQMGIKLYKMINYNNSSF</sequence>
<evidence type="ECO:0000313" key="4">
    <source>
        <dbReference type="Proteomes" id="UP000017590"/>
    </source>
</evidence>
<dbReference type="Gene3D" id="1.10.10.2840">
    <property type="entry name" value="PucR C-terminal helix-turn-helix domain"/>
    <property type="match status" value="1"/>
</dbReference>
<organism evidence="3 4">
    <name type="scientific">Clostridium autoethanogenum DSM 10061</name>
    <dbReference type="NCBI Taxonomy" id="1341692"/>
    <lineage>
        <taxon>Bacteria</taxon>
        <taxon>Bacillati</taxon>
        <taxon>Bacillota</taxon>
        <taxon>Clostridia</taxon>
        <taxon>Eubacteriales</taxon>
        <taxon>Clostridiaceae</taxon>
        <taxon>Clostridium</taxon>
    </lineage>
</organism>
<dbReference type="PANTHER" id="PTHR33744">
    <property type="entry name" value="CARBOHYDRATE DIACID REGULATOR"/>
    <property type="match status" value="1"/>
</dbReference>
<evidence type="ECO:0000259" key="2">
    <source>
        <dbReference type="Pfam" id="PF13556"/>
    </source>
</evidence>